<gene>
    <name evidence="2" type="ORF">DES51_105228</name>
</gene>
<dbReference type="STRING" id="1034346.GCA_000313565_00820"/>
<dbReference type="Proteomes" id="UP000247612">
    <property type="component" value="Unassembled WGS sequence"/>
</dbReference>
<evidence type="ECO:0000313" key="3">
    <source>
        <dbReference type="Proteomes" id="UP000247612"/>
    </source>
</evidence>
<evidence type="ECO:0000256" key="1">
    <source>
        <dbReference type="SAM" id="MobiDB-lite"/>
    </source>
</evidence>
<proteinExistence type="predicted"/>
<dbReference type="AlphaFoldDB" id="A0A318KP45"/>
<keyword evidence="3" id="KW-1185">Reference proteome</keyword>
<accession>A0A318KP45</accession>
<evidence type="ECO:0000313" key="2">
    <source>
        <dbReference type="EMBL" id="PXX79754.1"/>
    </source>
</evidence>
<feature type="compositionally biased region" description="Basic and acidic residues" evidence="1">
    <location>
        <begin position="16"/>
        <end position="39"/>
    </location>
</feature>
<organism evidence="2 3">
    <name type="scientific">Dielma fastidiosa</name>
    <dbReference type="NCBI Taxonomy" id="1034346"/>
    <lineage>
        <taxon>Bacteria</taxon>
        <taxon>Bacillati</taxon>
        <taxon>Bacillota</taxon>
        <taxon>Erysipelotrichia</taxon>
        <taxon>Erysipelotrichales</taxon>
        <taxon>Erysipelotrichaceae</taxon>
        <taxon>Dielma</taxon>
    </lineage>
</organism>
<reference evidence="2 3" key="1">
    <citation type="submission" date="2018-05" db="EMBL/GenBank/DDBJ databases">
        <title>Genomic Encyclopedia of Type Strains, Phase IV (KMG-IV): sequencing the most valuable type-strain genomes for metagenomic binning, comparative biology and taxonomic classification.</title>
        <authorList>
            <person name="Goeker M."/>
        </authorList>
    </citation>
    <scope>NUCLEOTIDE SEQUENCE [LARGE SCALE GENOMIC DNA]</scope>
    <source>
        <strain evidence="2 3">JC118</strain>
    </source>
</reference>
<sequence length="112" mass="13173">MDDLFEMLDEEEFEVVEPKKEKPKKETSKKPEAKKEPQPVEVKKYKYPFTLYYAAQNIDVSHIFEEGKEYTADEITSAMLNHQFYEFSGKVSYDLIEADNVLVPTFQQHKKG</sequence>
<protein>
    <submittedName>
        <fullName evidence="2">Uncharacterized protein</fullName>
    </submittedName>
</protein>
<name>A0A318KP45_9FIRM</name>
<feature type="region of interest" description="Disordered" evidence="1">
    <location>
        <begin position="14"/>
        <end position="39"/>
    </location>
</feature>
<dbReference type="RefSeq" id="WP_022937131.1">
    <property type="nucleotide sequence ID" value="NZ_CABKRQ010000002.1"/>
</dbReference>
<comment type="caution">
    <text evidence="2">The sequence shown here is derived from an EMBL/GenBank/DDBJ whole genome shotgun (WGS) entry which is preliminary data.</text>
</comment>
<dbReference type="EMBL" id="QJKH01000005">
    <property type="protein sequence ID" value="PXX79754.1"/>
    <property type="molecule type" value="Genomic_DNA"/>
</dbReference>